<dbReference type="Proteomes" id="UP001484097">
    <property type="component" value="Unassembled WGS sequence"/>
</dbReference>
<comment type="caution">
    <text evidence="2">The sequence shown here is derived from an EMBL/GenBank/DDBJ whole genome shotgun (WGS) entry which is preliminary data.</text>
</comment>
<dbReference type="Pfam" id="PF11292">
    <property type="entry name" value="DUF3093"/>
    <property type="match status" value="1"/>
</dbReference>
<proteinExistence type="predicted"/>
<dbReference type="EMBL" id="JBDXMX010000007">
    <property type="protein sequence ID" value="MEO9248910.1"/>
    <property type="molecule type" value="Genomic_DNA"/>
</dbReference>
<keyword evidence="3" id="KW-1185">Reference proteome</keyword>
<accession>A0ABV0IL94</accession>
<keyword evidence="1" id="KW-0472">Membrane</keyword>
<feature type="transmembrane region" description="Helical" evidence="1">
    <location>
        <begin position="48"/>
        <end position="66"/>
    </location>
</feature>
<sequence>MHDSSPAPAPEARVLYEEKLRPSAWIWLIAVMISSLSILVFVPIGVEIGLIAAVVVFAIIAILLTVSTPRIVVTERTLQVGRAGIERQHVGLVTGYRGEDATHQRGPALHGLAFMCLRGWIDPVVRIQIEDLRDRTPYWLASTRNPEQLVEVLGGTMARDADAEA</sequence>
<keyword evidence="1" id="KW-1133">Transmembrane helix</keyword>
<reference evidence="2 3" key="1">
    <citation type="submission" date="2024-05" db="EMBL/GenBank/DDBJ databases">
        <authorList>
            <person name="Yi C."/>
        </authorList>
    </citation>
    <scope>NUCLEOTIDE SEQUENCE [LARGE SCALE GENOMIC DNA]</scope>
    <source>
        <strain evidence="2 3">XS13</strain>
    </source>
</reference>
<dbReference type="RefSeq" id="WP_309810201.1">
    <property type="nucleotide sequence ID" value="NZ_JBDXMX010000007.1"/>
</dbReference>
<name>A0ABV0IL94_9MICC</name>
<evidence type="ECO:0000256" key="1">
    <source>
        <dbReference type="SAM" id="Phobius"/>
    </source>
</evidence>
<evidence type="ECO:0000313" key="3">
    <source>
        <dbReference type="Proteomes" id="UP001484097"/>
    </source>
</evidence>
<feature type="transmembrane region" description="Helical" evidence="1">
    <location>
        <begin position="24"/>
        <end position="42"/>
    </location>
</feature>
<gene>
    <name evidence="2" type="ORF">ABDK96_14595</name>
</gene>
<dbReference type="InterPro" id="IPR021443">
    <property type="entry name" value="DUF3093"/>
</dbReference>
<keyword evidence="1" id="KW-0812">Transmembrane</keyword>
<evidence type="ECO:0000313" key="2">
    <source>
        <dbReference type="EMBL" id="MEO9248910.1"/>
    </source>
</evidence>
<protein>
    <submittedName>
        <fullName evidence="2">DUF3093 domain-containing protein</fullName>
    </submittedName>
</protein>
<organism evidence="2 3">
    <name type="scientific">Citricoccus nitrophenolicus</name>
    <dbReference type="NCBI Taxonomy" id="863575"/>
    <lineage>
        <taxon>Bacteria</taxon>
        <taxon>Bacillati</taxon>
        <taxon>Actinomycetota</taxon>
        <taxon>Actinomycetes</taxon>
        <taxon>Micrococcales</taxon>
        <taxon>Micrococcaceae</taxon>
        <taxon>Citricoccus</taxon>
    </lineage>
</organism>